<dbReference type="PANTHER" id="PTHR11645">
    <property type="entry name" value="PYRROLINE-5-CARBOXYLATE REDUCTASE"/>
    <property type="match status" value="1"/>
</dbReference>
<evidence type="ECO:0000256" key="2">
    <source>
        <dbReference type="ARBA" id="ARBA00023002"/>
    </source>
</evidence>
<dbReference type="GO" id="GO:0055129">
    <property type="term" value="P:L-proline biosynthetic process"/>
    <property type="evidence" value="ECO:0007669"/>
    <property type="project" value="TreeGrafter"/>
</dbReference>
<dbReference type="HOGENOM" id="CLU_1686661_0_0_1"/>
<protein>
    <recommendedName>
        <fullName evidence="3">Pyrroline-5-carboxylate reductase catalytic N-terminal domain-containing protein</fullName>
    </recommendedName>
</protein>
<dbReference type="GO" id="GO:0004735">
    <property type="term" value="F:pyrroline-5-carboxylate reductase activity"/>
    <property type="evidence" value="ECO:0007669"/>
    <property type="project" value="TreeGrafter"/>
</dbReference>
<dbReference type="Gene3D" id="3.40.50.720">
    <property type="entry name" value="NAD(P)-binding Rossmann-like Domain"/>
    <property type="match status" value="1"/>
</dbReference>
<keyword evidence="2" id="KW-0560">Oxidoreductase</keyword>
<dbReference type="Pfam" id="PF03807">
    <property type="entry name" value="F420_oxidored"/>
    <property type="match status" value="1"/>
</dbReference>
<name>X0KX43_FUSOX</name>
<dbReference type="OrthoDB" id="10263291at2759"/>
<proteinExistence type="inferred from homology"/>
<gene>
    <name evidence="4" type="ORF">FOTG_18285</name>
</gene>
<accession>X0KX43</accession>
<dbReference type="Proteomes" id="UP000030701">
    <property type="component" value="Unassembled WGS sequence"/>
</dbReference>
<dbReference type="AlphaFoldDB" id="X0KX43"/>
<evidence type="ECO:0000259" key="3">
    <source>
        <dbReference type="Pfam" id="PF03807"/>
    </source>
</evidence>
<dbReference type="InterPro" id="IPR036291">
    <property type="entry name" value="NAD(P)-bd_dom_sf"/>
</dbReference>
<evidence type="ECO:0000313" key="4">
    <source>
        <dbReference type="EMBL" id="EXM13261.1"/>
    </source>
</evidence>
<evidence type="ECO:0000256" key="1">
    <source>
        <dbReference type="ARBA" id="ARBA00005525"/>
    </source>
</evidence>
<reference evidence="4" key="2">
    <citation type="submission" date="2014-03" db="EMBL/GenBank/DDBJ databases">
        <title>The Genome Annotation of Fusarium oxysporum Cotton.</title>
        <authorList>
            <consortium name="The Broad Institute Genomics Platform"/>
            <person name="Ma L.-J."/>
            <person name="Corby-Kistler H."/>
            <person name="Broz K."/>
            <person name="Gale L.R."/>
            <person name="Jonkers W."/>
            <person name="O'Donnell K."/>
            <person name="Ploetz R."/>
            <person name="Steinberg C."/>
            <person name="Schwartz D.C."/>
            <person name="VanEtten H."/>
            <person name="Zhou S."/>
            <person name="Young S.K."/>
            <person name="Zeng Q."/>
            <person name="Gargeya S."/>
            <person name="Fitzgerald M."/>
            <person name="Abouelleil A."/>
            <person name="Alvarado L."/>
            <person name="Chapman S.B."/>
            <person name="Gainer-Dewar J."/>
            <person name="Goldberg J."/>
            <person name="Griggs A."/>
            <person name="Gujja S."/>
            <person name="Hansen M."/>
            <person name="Howarth C."/>
            <person name="Imamovic A."/>
            <person name="Ireland A."/>
            <person name="Larimer J."/>
            <person name="McCowan C."/>
            <person name="Murphy C."/>
            <person name="Pearson M."/>
            <person name="Poon T.W."/>
            <person name="Priest M."/>
            <person name="Roberts A."/>
            <person name="Saif S."/>
            <person name="Shea T."/>
            <person name="Sykes S."/>
            <person name="Wortman J."/>
            <person name="Nusbaum C."/>
            <person name="Birren B."/>
        </authorList>
    </citation>
    <scope>NUCLEOTIDE SEQUENCE</scope>
    <source>
        <strain evidence="4">25433</strain>
    </source>
</reference>
<dbReference type="PANTHER" id="PTHR11645:SF0">
    <property type="entry name" value="PYRROLINE-5-CARBOXYLATE REDUCTASE 3"/>
    <property type="match status" value="1"/>
</dbReference>
<dbReference type="EMBL" id="KK035309">
    <property type="protein sequence ID" value="EXM13261.1"/>
    <property type="molecule type" value="Genomic_DNA"/>
</dbReference>
<reference evidence="4" key="1">
    <citation type="submission" date="2011-11" db="EMBL/GenBank/DDBJ databases">
        <title>The Genome Sequence of Fusarium oxysporum Cotton.</title>
        <authorList>
            <consortium name="The Broad Institute Genome Sequencing Platform"/>
            <person name="Ma L.-J."/>
            <person name="Gale L.R."/>
            <person name="Schwartz D.C."/>
            <person name="Zhou S."/>
            <person name="Corby-Kistler H."/>
            <person name="Young S.K."/>
            <person name="Zeng Q."/>
            <person name="Gargeya S."/>
            <person name="Fitzgerald M."/>
            <person name="Haas B."/>
            <person name="Abouelleil A."/>
            <person name="Alvarado L."/>
            <person name="Arachchi H.M."/>
            <person name="Berlin A."/>
            <person name="Brown A."/>
            <person name="Chapman S.B."/>
            <person name="Chen Z."/>
            <person name="Dunbar C."/>
            <person name="Freedman E."/>
            <person name="Gearin G."/>
            <person name="Goldberg J."/>
            <person name="Griggs A."/>
            <person name="Gujja S."/>
            <person name="Heiman D."/>
            <person name="Howarth C."/>
            <person name="Larson L."/>
            <person name="Lui A."/>
            <person name="MacDonald P.J.P."/>
            <person name="Montmayeur A."/>
            <person name="Murphy C."/>
            <person name="Neiman D."/>
            <person name="Pearson M."/>
            <person name="Priest M."/>
            <person name="Roberts A."/>
            <person name="Saif S."/>
            <person name="Shea T."/>
            <person name="Shenoy N."/>
            <person name="Sisk P."/>
            <person name="Stolte C."/>
            <person name="Sykes S."/>
            <person name="Wortman J."/>
            <person name="Nusbaum C."/>
            <person name="Birren B."/>
        </authorList>
    </citation>
    <scope>NUCLEOTIDE SEQUENCE [LARGE SCALE GENOMIC DNA]</scope>
    <source>
        <strain evidence="4">25433</strain>
    </source>
</reference>
<feature type="domain" description="Pyrroline-5-carboxylate reductase catalytic N-terminal" evidence="3">
    <location>
        <begin position="4"/>
        <end position="77"/>
    </location>
</feature>
<dbReference type="InterPro" id="IPR028939">
    <property type="entry name" value="P5C_Rdtase_cat_N"/>
</dbReference>
<comment type="similarity">
    <text evidence="1">Belongs to the pyrroline-5-carboxylate reductase family.</text>
</comment>
<dbReference type="SUPFAM" id="SSF51735">
    <property type="entry name" value="NAD(P)-binding Rossmann-fold domains"/>
    <property type="match status" value="1"/>
</dbReference>
<sequence length="156" mass="16888">MRFIACTNTEKSALALRHTVGRHISRVRILHQQNRAAVEEADVVVLGVKPYYVKDVLHEPGVREALAGKLVISLVAGLSAKELQSLIVSPTQISDAATPYVARAIPNVATRYGQSMTIVEKSDPPLPPQQESVLALVFNSVGQVKTLDSSLVDMGY</sequence>
<organism evidence="4">
    <name type="scientific">Fusarium oxysporum f. sp. vasinfectum 25433</name>
    <dbReference type="NCBI Taxonomy" id="1089449"/>
    <lineage>
        <taxon>Eukaryota</taxon>
        <taxon>Fungi</taxon>
        <taxon>Dikarya</taxon>
        <taxon>Ascomycota</taxon>
        <taxon>Pezizomycotina</taxon>
        <taxon>Sordariomycetes</taxon>
        <taxon>Hypocreomycetidae</taxon>
        <taxon>Hypocreales</taxon>
        <taxon>Nectriaceae</taxon>
        <taxon>Fusarium</taxon>
        <taxon>Fusarium oxysporum species complex</taxon>
    </lineage>
</organism>